<dbReference type="PATRIC" id="fig|1198232.3.peg.1131"/>
<reference evidence="4 5" key="1">
    <citation type="submission" date="2013-05" db="EMBL/GenBank/DDBJ databases">
        <title>Between feast and famine: a lifestyle of most important marine PAH-degrading bacterium Cycloclasticus sp. 7ME.</title>
        <authorList>
            <person name="Yakimov M.M."/>
            <person name="Messina E."/>
            <person name="Genovese M."/>
            <person name="Denaro R."/>
            <person name="Crisafi F."/>
            <person name="Russo D."/>
            <person name="Cappello S."/>
            <person name="Santisi S."/>
            <person name="Smedile F."/>
            <person name="Golyshina O.V."/>
            <person name="Tran H."/>
            <person name="Pieper D.H."/>
            <person name="Golyshin P.N."/>
            <person name="Giuliano L."/>
        </authorList>
    </citation>
    <scope>NUCLEOTIDE SEQUENCE [LARGE SCALE GENOMIC DNA]</scope>
    <source>
        <strain evidence="4 5">78-ME</strain>
    </source>
</reference>
<evidence type="ECO:0000259" key="3">
    <source>
        <dbReference type="Pfam" id="PF03358"/>
    </source>
</evidence>
<dbReference type="Pfam" id="PF03358">
    <property type="entry name" value="FMN_red"/>
    <property type="match status" value="1"/>
</dbReference>
<gene>
    <name evidence="4" type="ORF">CYCME_1130</name>
</gene>
<accession>S5T6Q2</accession>
<organism evidence="4 5">
    <name type="scientific">Cycloclasticus zancles 78-ME</name>
    <dbReference type="NCBI Taxonomy" id="1198232"/>
    <lineage>
        <taxon>Bacteria</taxon>
        <taxon>Pseudomonadati</taxon>
        <taxon>Pseudomonadota</taxon>
        <taxon>Gammaproteobacteria</taxon>
        <taxon>Thiotrichales</taxon>
        <taxon>Piscirickettsiaceae</taxon>
        <taxon>Cycloclasticus</taxon>
    </lineage>
</organism>
<dbReference type="RefSeq" id="WP_020932371.1">
    <property type="nucleotide sequence ID" value="NC_021917.1"/>
</dbReference>
<proteinExistence type="predicted"/>
<evidence type="ECO:0000313" key="4">
    <source>
        <dbReference type="EMBL" id="AGS39461.1"/>
    </source>
</evidence>
<dbReference type="GO" id="GO:0016491">
    <property type="term" value="F:oxidoreductase activity"/>
    <property type="evidence" value="ECO:0007669"/>
    <property type="project" value="InterPro"/>
</dbReference>
<evidence type="ECO:0000313" key="5">
    <source>
        <dbReference type="Proteomes" id="UP000015380"/>
    </source>
</evidence>
<protein>
    <submittedName>
        <fullName evidence="4">FMN reductase</fullName>
    </submittedName>
</protein>
<dbReference type="InterPro" id="IPR050712">
    <property type="entry name" value="NAD(P)H-dep_reductase"/>
</dbReference>
<sequence length="175" mass="19219">MKVLAFGASSSKNSINKQLATYTASLFDKATIEVLDLNDYELPLFSEDKEAEIGKPTLARDFFEKIGSCDILIISFAEHNGSYTAAYKNLFDWCSRIDMKVYQGKPAIFLSTSPGPGGASSVLSLAQESSSFFDVNIKASVSVPSFYDNFDMESFCINNMEIKKQLINAVSSVVL</sequence>
<dbReference type="KEGG" id="cza:CYCME_1130"/>
<dbReference type="Gene3D" id="3.40.50.360">
    <property type="match status" value="1"/>
</dbReference>
<dbReference type="InterPro" id="IPR029039">
    <property type="entry name" value="Flavoprotein-like_sf"/>
</dbReference>
<evidence type="ECO:0000256" key="1">
    <source>
        <dbReference type="ARBA" id="ARBA00001917"/>
    </source>
</evidence>
<keyword evidence="2" id="KW-0285">Flavoprotein</keyword>
<dbReference type="GO" id="GO:0010181">
    <property type="term" value="F:FMN binding"/>
    <property type="evidence" value="ECO:0007669"/>
    <property type="project" value="TreeGrafter"/>
</dbReference>
<name>S5T6Q2_9GAMM</name>
<keyword evidence="2" id="KW-0288">FMN</keyword>
<comment type="cofactor">
    <cofactor evidence="1">
        <name>FMN</name>
        <dbReference type="ChEBI" id="CHEBI:58210"/>
    </cofactor>
</comment>
<dbReference type="Proteomes" id="UP000015380">
    <property type="component" value="Chromosome"/>
</dbReference>
<keyword evidence="5" id="KW-1185">Reference proteome</keyword>
<dbReference type="SUPFAM" id="SSF52218">
    <property type="entry name" value="Flavoproteins"/>
    <property type="match status" value="1"/>
</dbReference>
<evidence type="ECO:0000256" key="2">
    <source>
        <dbReference type="ARBA" id="ARBA00022643"/>
    </source>
</evidence>
<dbReference type="PANTHER" id="PTHR30543:SF21">
    <property type="entry name" value="NAD(P)H-DEPENDENT FMN REDUCTASE LOT6"/>
    <property type="match status" value="1"/>
</dbReference>
<dbReference type="AlphaFoldDB" id="S5T6Q2"/>
<dbReference type="GO" id="GO:0005829">
    <property type="term" value="C:cytosol"/>
    <property type="evidence" value="ECO:0007669"/>
    <property type="project" value="TreeGrafter"/>
</dbReference>
<dbReference type="PANTHER" id="PTHR30543">
    <property type="entry name" value="CHROMATE REDUCTASE"/>
    <property type="match status" value="1"/>
</dbReference>
<dbReference type="EMBL" id="CP005996">
    <property type="protein sequence ID" value="AGS39461.1"/>
    <property type="molecule type" value="Genomic_DNA"/>
</dbReference>
<dbReference type="InterPro" id="IPR005025">
    <property type="entry name" value="FMN_Rdtase-like_dom"/>
</dbReference>
<dbReference type="eggNOG" id="COG0431">
    <property type="taxonomic scope" value="Bacteria"/>
</dbReference>
<feature type="domain" description="NADPH-dependent FMN reductase-like" evidence="3">
    <location>
        <begin position="1"/>
        <end position="128"/>
    </location>
</feature>
<dbReference type="HOGENOM" id="CLU_055322_4_1_6"/>
<reference evidence="5" key="2">
    <citation type="journal article" date="2016" name="Environ. Microbiol. Rep.">
        <title>Analysis of defence systems and a conjugative IncP-1 plasmid in the marine polyaromatic hydrocarbons-degrading bacterium Cycloclasticus sp. 78-ME.</title>
        <authorList>
            <person name="Yakimov M.M."/>
            <person name="Crisafi F."/>
            <person name="Messina E."/>
            <person name="Smedile F."/>
            <person name="Lopatina A."/>
            <person name="Denaro R."/>
            <person name="Pieper D.H."/>
            <person name="Golyshin P.N."/>
            <person name="Giuliano L."/>
        </authorList>
    </citation>
    <scope>NUCLEOTIDE SEQUENCE [LARGE SCALE GENOMIC DNA]</scope>
    <source>
        <strain evidence="5">78-ME</strain>
    </source>
</reference>